<gene>
    <name evidence="3" type="ORF">SAMN04488044_3078</name>
</gene>
<dbReference type="CDD" id="cd19094">
    <property type="entry name" value="AKR_Tas-like"/>
    <property type="match status" value="1"/>
</dbReference>
<feature type="domain" description="NADP-dependent oxidoreductase" evidence="2">
    <location>
        <begin position="15"/>
        <end position="340"/>
    </location>
</feature>
<protein>
    <submittedName>
        <fullName evidence="3">Predicted oxidoreductase</fullName>
    </submittedName>
</protein>
<organism evidence="3 4">
    <name type="scientific">Cognatishimia maritima</name>
    <dbReference type="NCBI Taxonomy" id="870908"/>
    <lineage>
        <taxon>Bacteria</taxon>
        <taxon>Pseudomonadati</taxon>
        <taxon>Pseudomonadota</taxon>
        <taxon>Alphaproteobacteria</taxon>
        <taxon>Rhodobacterales</taxon>
        <taxon>Paracoccaceae</taxon>
        <taxon>Cognatishimia</taxon>
    </lineage>
</organism>
<keyword evidence="4" id="KW-1185">Reference proteome</keyword>
<keyword evidence="1" id="KW-0560">Oxidoreductase</keyword>
<reference evidence="4" key="1">
    <citation type="submission" date="2016-11" db="EMBL/GenBank/DDBJ databases">
        <authorList>
            <person name="Varghese N."/>
            <person name="Submissions S."/>
        </authorList>
    </citation>
    <scope>NUCLEOTIDE SEQUENCE [LARGE SCALE GENOMIC DNA]</scope>
    <source>
        <strain evidence="4">DSM 28223</strain>
    </source>
</reference>
<proteinExistence type="predicted"/>
<accession>A0A1M5V910</accession>
<evidence type="ECO:0000313" key="3">
    <source>
        <dbReference type="EMBL" id="SHH71749.1"/>
    </source>
</evidence>
<dbReference type="STRING" id="870908.SAMN04488044_3078"/>
<sequence length="347" mass="38514">MKLNKLGNTGIEVTELSLGTMTFGTQTSEADAHTQMDMAMDAGMFFWDTAEIYPVTPLTEATYGRTEEIIGTWYAKTGRRNETVIATKHVGTGFKYVRDGKPIIGETVRDAVEGSLKRLQTDCIDLYQLHWPNRGGYHFRQNWSYDPSGQDTDAVTDNMCEVLEALKAEVDRGTIRAVGLSNETAWGTLKWLRLAEEHGLPRMQSVQNEYSLLYRMYDTDMAEMTAHEGVGLLAYSPLATGILTGKYQNGAEPEGSRVTIGSGLGGRKTERAFEATQAYLDLAAKHGLHPVHMALAWAKRRPFMTSAIIGATTVDQLALIIEGQELVLSDEVNHAIDQINRQIPFPY</sequence>
<dbReference type="AlphaFoldDB" id="A0A1M5V910"/>
<dbReference type="InterPro" id="IPR023210">
    <property type="entry name" value="NADP_OxRdtase_dom"/>
</dbReference>
<dbReference type="Proteomes" id="UP000184211">
    <property type="component" value="Unassembled WGS sequence"/>
</dbReference>
<dbReference type="InterPro" id="IPR036812">
    <property type="entry name" value="NAD(P)_OxRdtase_dom_sf"/>
</dbReference>
<dbReference type="PANTHER" id="PTHR43364">
    <property type="entry name" value="NADH-SPECIFIC METHYLGLYOXAL REDUCTASE-RELATED"/>
    <property type="match status" value="1"/>
</dbReference>
<evidence type="ECO:0000259" key="2">
    <source>
        <dbReference type="Pfam" id="PF00248"/>
    </source>
</evidence>
<dbReference type="EMBL" id="FQWM01000008">
    <property type="protein sequence ID" value="SHH71749.1"/>
    <property type="molecule type" value="Genomic_DNA"/>
</dbReference>
<evidence type="ECO:0000313" key="4">
    <source>
        <dbReference type="Proteomes" id="UP000184211"/>
    </source>
</evidence>
<dbReference type="PRINTS" id="PR00069">
    <property type="entry name" value="ALDKETRDTASE"/>
</dbReference>
<dbReference type="PANTHER" id="PTHR43364:SF4">
    <property type="entry name" value="NAD(P)-LINKED OXIDOREDUCTASE SUPERFAMILY PROTEIN"/>
    <property type="match status" value="1"/>
</dbReference>
<dbReference type="SUPFAM" id="SSF51430">
    <property type="entry name" value="NAD(P)-linked oxidoreductase"/>
    <property type="match status" value="1"/>
</dbReference>
<dbReference type="RefSeq" id="WP_072793918.1">
    <property type="nucleotide sequence ID" value="NZ_FQWM01000008.1"/>
</dbReference>
<dbReference type="InterPro" id="IPR050523">
    <property type="entry name" value="AKR_Detox_Biosynth"/>
</dbReference>
<evidence type="ECO:0000256" key="1">
    <source>
        <dbReference type="ARBA" id="ARBA00023002"/>
    </source>
</evidence>
<dbReference type="Pfam" id="PF00248">
    <property type="entry name" value="Aldo_ket_red"/>
    <property type="match status" value="1"/>
</dbReference>
<name>A0A1M5V910_9RHOB</name>
<dbReference type="InterPro" id="IPR020471">
    <property type="entry name" value="AKR"/>
</dbReference>
<dbReference type="Gene3D" id="3.20.20.100">
    <property type="entry name" value="NADP-dependent oxidoreductase domain"/>
    <property type="match status" value="1"/>
</dbReference>
<dbReference type="GO" id="GO:0016491">
    <property type="term" value="F:oxidoreductase activity"/>
    <property type="evidence" value="ECO:0007669"/>
    <property type="project" value="UniProtKB-KW"/>
</dbReference>
<dbReference type="OrthoDB" id="9803483at2"/>